<name>A0A1H5XXJ0_9SPHI</name>
<dbReference type="PANTHER" id="PTHR24421">
    <property type="entry name" value="NITRATE/NITRITE SENSOR PROTEIN NARX-RELATED"/>
    <property type="match status" value="1"/>
</dbReference>
<dbReference type="InterPro" id="IPR036890">
    <property type="entry name" value="HATPase_C_sf"/>
</dbReference>
<evidence type="ECO:0000256" key="3">
    <source>
        <dbReference type="ARBA" id="ARBA00022679"/>
    </source>
</evidence>
<dbReference type="CDD" id="cd16917">
    <property type="entry name" value="HATPase_UhpB-NarQ-NarX-like"/>
    <property type="match status" value="1"/>
</dbReference>
<proteinExistence type="predicted"/>
<sequence>MKPLLIFAVLLFLTGCKQQSTAEKDPPIENPYEIKAISFLNKNEMDSSFMAFDQARLWYLERQDTSGVVNCLINMAITQYEQSDIFGASETATQALSFLGEVEESEHATAGTIYNLLGNVSDDMSDSDKAIAYYKKAIAYTQDENNLRVYNNNLALSFQANGQYEEALAMFSDILPKMVDNPKEYARTLNNYARAKARLDSTYDPITDYRKAMEIRRSKQDAIGLNSSYATLSKYYTRMGDLDSAKYYGSLHYQIAQQNKNPKEQVRSLNQLLGLNGGQDLGPLFVRYNTLRDSLDSVRTMASNQFALIRYEVEKNKAENLQLQSENARKNYRLNLLVVVILALLVLAVMIGLYARNWYRRRELRLEMEKVNAIQESKLKTSRKVHDVVANGIYRVMAEIENRDRIDQEQILDRLEVLYDKSRDISYEVEDEMLEEMGFSQEVSALLQSFDHEDRHIMIVGNDRELWSNLGKEGKEQVLAILQELMVNMDKHSQAADVVLRFEPAERGIRIVYQDNGVGMPSDQKFGNGLQSTGNRIKSLHGTINFDSMPAGGLKIDINLPRAK</sequence>
<accession>A0A1H5XXJ0</accession>
<keyword evidence="7" id="KW-0812">Transmembrane</keyword>
<dbReference type="InterPro" id="IPR003594">
    <property type="entry name" value="HATPase_dom"/>
</dbReference>
<keyword evidence="6" id="KW-0802">TPR repeat</keyword>
<keyword evidence="10" id="KW-1185">Reference proteome</keyword>
<dbReference type="OrthoDB" id="943406at2"/>
<dbReference type="GO" id="GO:0004673">
    <property type="term" value="F:protein histidine kinase activity"/>
    <property type="evidence" value="ECO:0007669"/>
    <property type="project" value="UniProtKB-EC"/>
</dbReference>
<feature type="domain" description="Histidine kinase/HSP90-like ATPase" evidence="8">
    <location>
        <begin position="478"/>
        <end position="563"/>
    </location>
</feature>
<dbReference type="PROSITE" id="PS50005">
    <property type="entry name" value="TPR"/>
    <property type="match status" value="1"/>
</dbReference>
<dbReference type="Gene3D" id="3.30.565.10">
    <property type="entry name" value="Histidine kinase-like ATPase, C-terminal domain"/>
    <property type="match status" value="1"/>
</dbReference>
<dbReference type="EC" id="2.7.13.3" evidence="2"/>
<keyword evidence="7" id="KW-0472">Membrane</keyword>
<keyword evidence="4" id="KW-0418">Kinase</keyword>
<dbReference type="SUPFAM" id="SSF48452">
    <property type="entry name" value="TPR-like"/>
    <property type="match status" value="2"/>
</dbReference>
<dbReference type="GO" id="GO:0000160">
    <property type="term" value="P:phosphorelay signal transduction system"/>
    <property type="evidence" value="ECO:0007669"/>
    <property type="project" value="UniProtKB-KW"/>
</dbReference>
<dbReference type="SUPFAM" id="SSF55874">
    <property type="entry name" value="ATPase domain of HSP90 chaperone/DNA topoisomerase II/histidine kinase"/>
    <property type="match status" value="1"/>
</dbReference>
<comment type="catalytic activity">
    <reaction evidence="1">
        <text>ATP + protein L-histidine = ADP + protein N-phospho-L-histidine.</text>
        <dbReference type="EC" id="2.7.13.3"/>
    </reaction>
</comment>
<evidence type="ECO:0000256" key="5">
    <source>
        <dbReference type="ARBA" id="ARBA00023012"/>
    </source>
</evidence>
<dbReference type="Proteomes" id="UP000236731">
    <property type="component" value="Unassembled WGS sequence"/>
</dbReference>
<evidence type="ECO:0000313" key="10">
    <source>
        <dbReference type="Proteomes" id="UP000236731"/>
    </source>
</evidence>
<dbReference type="PROSITE" id="PS51257">
    <property type="entry name" value="PROKAR_LIPOPROTEIN"/>
    <property type="match status" value="1"/>
</dbReference>
<reference evidence="10" key="1">
    <citation type="submission" date="2016-10" db="EMBL/GenBank/DDBJ databases">
        <authorList>
            <person name="Varghese N."/>
            <person name="Submissions S."/>
        </authorList>
    </citation>
    <scope>NUCLEOTIDE SEQUENCE [LARGE SCALE GENOMIC DNA]</scope>
    <source>
        <strain evidence="10">DSM 22361</strain>
    </source>
</reference>
<evidence type="ECO:0000256" key="6">
    <source>
        <dbReference type="PROSITE-ProRule" id="PRU00339"/>
    </source>
</evidence>
<dbReference type="SMART" id="SM00028">
    <property type="entry name" value="TPR"/>
    <property type="match status" value="4"/>
</dbReference>
<dbReference type="AlphaFoldDB" id="A0A1H5XXJ0"/>
<keyword evidence="5" id="KW-0902">Two-component regulatory system</keyword>
<dbReference type="PANTHER" id="PTHR24421:SF10">
    <property type="entry name" value="NITRATE_NITRITE SENSOR PROTEIN NARQ"/>
    <property type="match status" value="1"/>
</dbReference>
<dbReference type="InterPro" id="IPR011990">
    <property type="entry name" value="TPR-like_helical_dom_sf"/>
</dbReference>
<evidence type="ECO:0000313" key="9">
    <source>
        <dbReference type="EMBL" id="SEG16494.1"/>
    </source>
</evidence>
<evidence type="ECO:0000256" key="2">
    <source>
        <dbReference type="ARBA" id="ARBA00012438"/>
    </source>
</evidence>
<organism evidence="9 10">
    <name type="scientific">Sphingobacterium lactis</name>
    <dbReference type="NCBI Taxonomy" id="797291"/>
    <lineage>
        <taxon>Bacteria</taxon>
        <taxon>Pseudomonadati</taxon>
        <taxon>Bacteroidota</taxon>
        <taxon>Sphingobacteriia</taxon>
        <taxon>Sphingobacteriales</taxon>
        <taxon>Sphingobacteriaceae</taxon>
        <taxon>Sphingobacterium</taxon>
    </lineage>
</organism>
<feature type="transmembrane region" description="Helical" evidence="7">
    <location>
        <begin position="334"/>
        <end position="355"/>
    </location>
</feature>
<evidence type="ECO:0000256" key="7">
    <source>
        <dbReference type="SAM" id="Phobius"/>
    </source>
</evidence>
<dbReference type="Pfam" id="PF13181">
    <property type="entry name" value="TPR_8"/>
    <property type="match status" value="1"/>
</dbReference>
<feature type="repeat" description="TPR" evidence="6">
    <location>
        <begin position="111"/>
        <end position="144"/>
    </location>
</feature>
<gene>
    <name evidence="9" type="ORF">SAMN05421877_105159</name>
</gene>
<dbReference type="InterPro" id="IPR019734">
    <property type="entry name" value="TPR_rpt"/>
</dbReference>
<evidence type="ECO:0000259" key="8">
    <source>
        <dbReference type="Pfam" id="PF02518"/>
    </source>
</evidence>
<dbReference type="InterPro" id="IPR050482">
    <property type="entry name" value="Sensor_HK_TwoCompSys"/>
</dbReference>
<dbReference type="Gene3D" id="1.25.40.10">
    <property type="entry name" value="Tetratricopeptide repeat domain"/>
    <property type="match status" value="2"/>
</dbReference>
<dbReference type="RefSeq" id="WP_103906070.1">
    <property type="nucleotide sequence ID" value="NZ_CP049246.1"/>
</dbReference>
<evidence type="ECO:0000256" key="1">
    <source>
        <dbReference type="ARBA" id="ARBA00000085"/>
    </source>
</evidence>
<keyword evidence="7" id="KW-1133">Transmembrane helix</keyword>
<keyword evidence="3" id="KW-0808">Transferase</keyword>
<evidence type="ECO:0000256" key="4">
    <source>
        <dbReference type="ARBA" id="ARBA00022777"/>
    </source>
</evidence>
<dbReference type="Pfam" id="PF02518">
    <property type="entry name" value="HATPase_c"/>
    <property type="match status" value="1"/>
</dbReference>
<dbReference type="EMBL" id="FNUT01000005">
    <property type="protein sequence ID" value="SEG16494.1"/>
    <property type="molecule type" value="Genomic_DNA"/>
</dbReference>
<protein>
    <recommendedName>
        <fullName evidence="2">histidine kinase</fullName>
        <ecNumber evidence="2">2.7.13.3</ecNumber>
    </recommendedName>
</protein>